<accession>A0ACD4VLG5</accession>
<evidence type="ECO:0000313" key="1">
    <source>
        <dbReference type="EMBL" id="WOB78891.1"/>
    </source>
</evidence>
<dbReference type="EMBL" id="CP119180">
    <property type="protein sequence ID" value="WOB78891.1"/>
    <property type="molecule type" value="Genomic_DNA"/>
</dbReference>
<evidence type="ECO:0000313" key="2">
    <source>
        <dbReference type="Proteomes" id="UP001302493"/>
    </source>
</evidence>
<proteinExistence type="predicted"/>
<name>A0ACD4VLG5_9CAUL</name>
<organism evidence="1 2">
    <name type="scientific">Brevundimonas nasdae</name>
    <dbReference type="NCBI Taxonomy" id="172043"/>
    <lineage>
        <taxon>Bacteria</taxon>
        <taxon>Pseudomonadati</taxon>
        <taxon>Pseudomonadota</taxon>
        <taxon>Alphaproteobacteria</taxon>
        <taxon>Caulobacterales</taxon>
        <taxon>Caulobacteraceae</taxon>
        <taxon>Brevundimonas</taxon>
    </lineage>
</organism>
<gene>
    <name evidence="1" type="ORF">PZA08_01640</name>
</gene>
<reference evidence="1" key="1">
    <citation type="submission" date="2023-03" db="EMBL/GenBank/DDBJ databases">
        <title>Genome sequence of Brevundimonas nasdae SJTX8.</title>
        <authorList>
            <person name="Liang R."/>
        </authorList>
    </citation>
    <scope>NUCLEOTIDE SEQUENCE</scope>
    <source>
        <strain evidence="1">X8</strain>
    </source>
</reference>
<keyword evidence="2" id="KW-1185">Reference proteome</keyword>
<dbReference type="Proteomes" id="UP001302493">
    <property type="component" value="Chromosome"/>
</dbReference>
<protein>
    <submittedName>
        <fullName evidence="1">WcbI family polysaccharide biosynthesis putative acetyltransferase</fullName>
    </submittedName>
</protein>
<sequence>MRFYIHGNCQAPAMASLIREAAPEHEVAFREVFSLDLDADRDAFFEDVSNADVIFTQPVSSGYRGVEWLGSDWLASNAKPSTKVFTFPVVYHRGMLPQCFPLPGLHHSRLAYHDAHALDYYLRGRTVQDFLRDSSKIDFLPVEFVLSEALDSTLELLRRERVAQIDAGVSDILAERQQLGQPLFVVNHPERAVLADLTNKLLRLANAPFIVEVEGRELLDQFIFPPYLSVLRAIRHTGHGIRTDRARVDHVDEPREVFFDKVFKSYADLGEAELAQAMAGSDLSAYLARYHRACRGKSSSLKGDVAWLDKLLGRRSSQMLEDNRAELVVALYKLFLGRQPGEVEVMQHLNGLDRDGYERLLLNFASAPEFKNAGGGDALVHRAASGRL</sequence>